<sequence length="88" mass="9275">MSAHPSPSVVVPSLSMSPELTGADFKHVLSPGLTAVAALLLASLYLLPFFTKIDPFGRRPRDKDGNAIPDGPMGLPLLALLLGCSRHI</sequence>
<keyword evidence="1" id="KW-1133">Transmembrane helix</keyword>
<dbReference type="GeneID" id="24101537"/>
<name>J4I3I7_9APHY</name>
<dbReference type="AlphaFoldDB" id="J4I3I7"/>
<dbReference type="EMBL" id="HE797426">
    <property type="protein sequence ID" value="CCM06637.1"/>
    <property type="molecule type" value="Genomic_DNA"/>
</dbReference>
<feature type="transmembrane region" description="Helical" evidence="1">
    <location>
        <begin position="28"/>
        <end position="51"/>
    </location>
</feature>
<keyword evidence="3" id="KW-1185">Reference proteome</keyword>
<evidence type="ECO:0000313" key="2">
    <source>
        <dbReference type="EMBL" id="CCM06637.1"/>
    </source>
</evidence>
<evidence type="ECO:0000256" key="1">
    <source>
        <dbReference type="SAM" id="Phobius"/>
    </source>
</evidence>
<proteinExistence type="predicted"/>
<keyword evidence="1" id="KW-0812">Transmembrane</keyword>
<protein>
    <submittedName>
        <fullName evidence="2">Uncharacterized protein</fullName>
    </submittedName>
</protein>
<dbReference type="InParanoid" id="J4I3I7"/>
<accession>J4I3I7</accession>
<evidence type="ECO:0000313" key="3">
    <source>
        <dbReference type="Proteomes" id="UP000006352"/>
    </source>
</evidence>
<dbReference type="RefSeq" id="XP_012185920.1">
    <property type="nucleotide sequence ID" value="XM_012330530.1"/>
</dbReference>
<keyword evidence="1" id="KW-0472">Membrane</keyword>
<dbReference type="Proteomes" id="UP000006352">
    <property type="component" value="Unassembled WGS sequence"/>
</dbReference>
<reference evidence="2 3" key="1">
    <citation type="journal article" date="2012" name="Appl. Environ. Microbiol.">
        <title>Short-read sequencing for genomic analysis of the brown rot fungus Fibroporia radiculosa.</title>
        <authorList>
            <person name="Tang J.D."/>
            <person name="Perkins A.D."/>
            <person name="Sonstegard T.S."/>
            <person name="Schroeder S.G."/>
            <person name="Burgess S.C."/>
            <person name="Diehl S.V."/>
        </authorList>
    </citation>
    <scope>NUCLEOTIDE SEQUENCE [LARGE SCALE GENOMIC DNA]</scope>
    <source>
        <strain evidence="2 3">TFFH 294</strain>
    </source>
</reference>
<dbReference type="HOGENOM" id="CLU_2469096_0_0_1"/>
<organism evidence="2 3">
    <name type="scientific">Fibroporia radiculosa</name>
    <dbReference type="NCBI Taxonomy" id="599839"/>
    <lineage>
        <taxon>Eukaryota</taxon>
        <taxon>Fungi</taxon>
        <taxon>Dikarya</taxon>
        <taxon>Basidiomycota</taxon>
        <taxon>Agaricomycotina</taxon>
        <taxon>Agaricomycetes</taxon>
        <taxon>Polyporales</taxon>
        <taxon>Fibroporiaceae</taxon>
        <taxon>Fibroporia</taxon>
    </lineage>
</organism>
<gene>
    <name evidence="2" type="ORF">FIBRA_08918</name>
</gene>